<dbReference type="EC" id="6.2.1.-" evidence="5"/>
<dbReference type="PANTHER" id="PTHR43201:SF5">
    <property type="entry name" value="MEDIUM-CHAIN ACYL-COA LIGASE ACSF2, MITOCHONDRIAL"/>
    <property type="match status" value="1"/>
</dbReference>
<dbReference type="PROSITE" id="PS00455">
    <property type="entry name" value="AMP_BINDING"/>
    <property type="match status" value="1"/>
</dbReference>
<organism evidence="5 6">
    <name type="scientific">Aquamicrobium lusatiense</name>
    <dbReference type="NCBI Taxonomy" id="89772"/>
    <lineage>
        <taxon>Bacteria</taxon>
        <taxon>Pseudomonadati</taxon>
        <taxon>Pseudomonadota</taxon>
        <taxon>Alphaproteobacteria</taxon>
        <taxon>Hyphomicrobiales</taxon>
        <taxon>Phyllobacteriaceae</taxon>
        <taxon>Aquamicrobium</taxon>
    </lineage>
</organism>
<dbReference type="SUPFAM" id="SSF56801">
    <property type="entry name" value="Acetyl-CoA synthetase-like"/>
    <property type="match status" value="1"/>
</dbReference>
<dbReference type="InterPro" id="IPR042099">
    <property type="entry name" value="ANL_N_sf"/>
</dbReference>
<dbReference type="GO" id="GO:0031956">
    <property type="term" value="F:medium-chain fatty acid-CoA ligase activity"/>
    <property type="evidence" value="ECO:0007669"/>
    <property type="project" value="TreeGrafter"/>
</dbReference>
<dbReference type="Gene3D" id="3.30.300.30">
    <property type="match status" value="1"/>
</dbReference>
<evidence type="ECO:0000256" key="2">
    <source>
        <dbReference type="ARBA" id="ARBA00022598"/>
    </source>
</evidence>
<dbReference type="Gene3D" id="3.40.50.12780">
    <property type="entry name" value="N-terminal domain of ligase-like"/>
    <property type="match status" value="1"/>
</dbReference>
<evidence type="ECO:0000313" key="6">
    <source>
        <dbReference type="Proteomes" id="UP000533306"/>
    </source>
</evidence>
<dbReference type="EMBL" id="JACHEU010000003">
    <property type="protein sequence ID" value="MBB6013916.1"/>
    <property type="molecule type" value="Genomic_DNA"/>
</dbReference>
<sequence length="518" mass="56441">MTASAKASEGNPIVGLAGWLNHWARLQPERPFMTWQGTCITYAQADRLVRTAAASLARLDRQNGATGRIVLYSQNCPAAIIVWLAAQAAGLVPVTLNRAHRGTILADVVSRSAPSVVVCDPEGVDILKESTGEGKLHIVSLGMSTADELGELLTEAGRAIDVPLRPDPGSDGTIMFSSGTTGRSKGVVIPHGMFDAGPKQLQEAWAVTETDVFHCWAPWFHIAAQLDVFALALRSGASVALFQSFSLSRFWEQIRDSGATIFGGFVSILEMLYAQEPDPRDRDHRLRFGIAGHIPAALRSNFQNRFGVPMLDAYGMSEAEPLSIPRPDRPVPDGSCGRANPDFRVEIQDEEGRTCPAGEEGEIVFRPLSDHVMMSGYLDEPERSRAAWRNGWFLTGDLGTMDSDGNIFFRDRKSEFIRVKGENVSPQEVESVLMGHPGIAEVAVVGVASELGEHEILAIVVPRADLCAADLQEWCASRMAKFMVPRHIRIVAELPRTPTSKVQRSELHKLLETSPSAS</sequence>
<evidence type="ECO:0000313" key="5">
    <source>
        <dbReference type="EMBL" id="MBB6013916.1"/>
    </source>
</evidence>
<dbReference type="Pfam" id="PF00501">
    <property type="entry name" value="AMP-binding"/>
    <property type="match status" value="1"/>
</dbReference>
<feature type="domain" description="AMP-binding enzyme C-terminal" evidence="4">
    <location>
        <begin position="428"/>
        <end position="501"/>
    </location>
</feature>
<evidence type="ECO:0000259" key="3">
    <source>
        <dbReference type="Pfam" id="PF00501"/>
    </source>
</evidence>
<comment type="caution">
    <text evidence="5">The sequence shown here is derived from an EMBL/GenBank/DDBJ whole genome shotgun (WGS) entry which is preliminary data.</text>
</comment>
<dbReference type="InterPro" id="IPR045851">
    <property type="entry name" value="AMP-bd_C_sf"/>
</dbReference>
<reference evidence="5 6" key="1">
    <citation type="submission" date="2020-08" db="EMBL/GenBank/DDBJ databases">
        <title>Genomic Encyclopedia of Type Strains, Phase IV (KMG-IV): sequencing the most valuable type-strain genomes for metagenomic binning, comparative biology and taxonomic classification.</title>
        <authorList>
            <person name="Goeker M."/>
        </authorList>
    </citation>
    <scope>NUCLEOTIDE SEQUENCE [LARGE SCALE GENOMIC DNA]</scope>
    <source>
        <strain evidence="5 6">DSM 11099</strain>
    </source>
</reference>
<dbReference type="PANTHER" id="PTHR43201">
    <property type="entry name" value="ACYL-COA SYNTHETASE"/>
    <property type="match status" value="1"/>
</dbReference>
<dbReference type="AlphaFoldDB" id="A0A7W9S4F1"/>
<dbReference type="Proteomes" id="UP000533306">
    <property type="component" value="Unassembled WGS sequence"/>
</dbReference>
<evidence type="ECO:0000256" key="1">
    <source>
        <dbReference type="ARBA" id="ARBA00006432"/>
    </source>
</evidence>
<dbReference type="InterPro" id="IPR025110">
    <property type="entry name" value="AMP-bd_C"/>
</dbReference>
<keyword evidence="6" id="KW-1185">Reference proteome</keyword>
<dbReference type="GO" id="GO:0006631">
    <property type="term" value="P:fatty acid metabolic process"/>
    <property type="evidence" value="ECO:0007669"/>
    <property type="project" value="TreeGrafter"/>
</dbReference>
<comment type="similarity">
    <text evidence="1">Belongs to the ATP-dependent AMP-binding enzyme family.</text>
</comment>
<dbReference type="RefSeq" id="WP_183832106.1">
    <property type="nucleotide sequence ID" value="NZ_JACHEU010000003.1"/>
</dbReference>
<protein>
    <submittedName>
        <fullName evidence="5">Crotonobetaine/carnitine-CoA ligase</fullName>
        <ecNumber evidence="5">6.2.1.-</ecNumber>
    </submittedName>
</protein>
<proteinExistence type="inferred from homology"/>
<accession>A0A7W9S4F1</accession>
<feature type="domain" description="AMP-dependent synthetase/ligase" evidence="3">
    <location>
        <begin position="21"/>
        <end position="378"/>
    </location>
</feature>
<name>A0A7W9S4F1_9HYPH</name>
<keyword evidence="2 5" id="KW-0436">Ligase</keyword>
<dbReference type="Pfam" id="PF13193">
    <property type="entry name" value="AMP-binding_C"/>
    <property type="match status" value="1"/>
</dbReference>
<dbReference type="InterPro" id="IPR000873">
    <property type="entry name" value="AMP-dep_synth/lig_dom"/>
</dbReference>
<gene>
    <name evidence="5" type="ORF">HNR59_003310</name>
</gene>
<evidence type="ECO:0000259" key="4">
    <source>
        <dbReference type="Pfam" id="PF13193"/>
    </source>
</evidence>
<dbReference type="InterPro" id="IPR020845">
    <property type="entry name" value="AMP-binding_CS"/>
</dbReference>